<evidence type="ECO:0000256" key="3">
    <source>
        <dbReference type="ARBA" id="ARBA00023274"/>
    </source>
</evidence>
<dbReference type="InterPro" id="IPR014722">
    <property type="entry name" value="Rib_uL2_dom2"/>
</dbReference>
<dbReference type="InterPro" id="IPR008991">
    <property type="entry name" value="Translation_prot_SH3-like_sf"/>
</dbReference>
<dbReference type="Gene3D" id="2.30.30.30">
    <property type="match status" value="1"/>
</dbReference>
<feature type="compositionally biased region" description="Polar residues" evidence="6">
    <location>
        <begin position="240"/>
        <end position="250"/>
    </location>
</feature>
<accession>A0A1E5II55</accession>
<keyword evidence="5" id="KW-0699">rRNA-binding</keyword>
<dbReference type="InterPro" id="IPR005880">
    <property type="entry name" value="Ribosomal_uL2_bac/org-type"/>
</dbReference>
<dbReference type="InterPro" id="IPR022669">
    <property type="entry name" value="Ribosomal_uL2_C"/>
</dbReference>
<dbReference type="EMBL" id="LNVX01000479">
    <property type="protein sequence ID" value="OEG70075.1"/>
    <property type="molecule type" value="Genomic_DNA"/>
</dbReference>
<dbReference type="PANTHER" id="PTHR13691">
    <property type="entry name" value="RIBOSOMAL PROTEIN L2"/>
    <property type="match status" value="1"/>
</dbReference>
<feature type="domain" description="Large ribosomal subunit protein uL2 RNA-binding" evidence="8">
    <location>
        <begin position="42"/>
        <end position="118"/>
    </location>
</feature>
<dbReference type="Gene3D" id="4.10.950.10">
    <property type="entry name" value="Ribosomal protein L2, domain 3"/>
    <property type="match status" value="1"/>
</dbReference>
<reference evidence="9 10" key="1">
    <citation type="submission" date="2015-11" db="EMBL/GenBank/DDBJ databases">
        <title>Evidence for parallel genomic evolution in an endosymbiosis of termite gut flagellates.</title>
        <authorList>
            <person name="Zheng H."/>
        </authorList>
    </citation>
    <scope>NUCLEOTIDE SEQUENCE [LARGE SCALE GENOMIC DNA]</scope>
    <source>
        <strain evidence="9 10">CET450</strain>
    </source>
</reference>
<comment type="function">
    <text evidence="5">One of the primary rRNA binding proteins. Required for association of the 30S and 50S subunits to form the 70S ribosome, for tRNA binding and peptide bond formation. It has been suggested to have peptidyltransferase activity; this is somewhat controversial. Makes several contacts with the 16S rRNA in the 70S ribosome.</text>
</comment>
<dbReference type="Gene3D" id="2.40.50.140">
    <property type="entry name" value="Nucleic acid-binding proteins"/>
    <property type="match status" value="1"/>
</dbReference>
<dbReference type="SUPFAM" id="SSF50249">
    <property type="entry name" value="Nucleic acid-binding proteins"/>
    <property type="match status" value="1"/>
</dbReference>
<name>A0A1E5II55_ENDTX</name>
<dbReference type="GO" id="GO:0003735">
    <property type="term" value="F:structural constituent of ribosome"/>
    <property type="evidence" value="ECO:0007669"/>
    <property type="project" value="InterPro"/>
</dbReference>
<dbReference type="InterPro" id="IPR022666">
    <property type="entry name" value="Ribosomal_uL2_RNA-bd_dom"/>
</dbReference>
<dbReference type="Pfam" id="PF00181">
    <property type="entry name" value="Ribosomal_L2_N"/>
    <property type="match status" value="1"/>
</dbReference>
<dbReference type="SUPFAM" id="SSF50104">
    <property type="entry name" value="Translation proteins SH3-like domain"/>
    <property type="match status" value="1"/>
</dbReference>
<evidence type="ECO:0000256" key="2">
    <source>
        <dbReference type="ARBA" id="ARBA00022980"/>
    </source>
</evidence>
<evidence type="ECO:0000256" key="1">
    <source>
        <dbReference type="ARBA" id="ARBA00005636"/>
    </source>
</evidence>
<feature type="domain" description="Large ribosomal subunit protein uL2 C-terminal" evidence="7">
    <location>
        <begin position="124"/>
        <end position="252"/>
    </location>
</feature>
<dbReference type="GO" id="GO:0015934">
    <property type="term" value="C:large ribosomal subunit"/>
    <property type="evidence" value="ECO:0007669"/>
    <property type="project" value="InterPro"/>
</dbReference>
<protein>
    <recommendedName>
        <fullName evidence="4 5">Large ribosomal subunit protein uL2</fullName>
    </recommendedName>
</protein>
<dbReference type="InterPro" id="IPR002171">
    <property type="entry name" value="Ribosomal_uL2"/>
</dbReference>
<keyword evidence="10" id="KW-1185">Reference proteome</keyword>
<dbReference type="SMART" id="SM01382">
    <property type="entry name" value="Ribosomal_L2_C"/>
    <property type="match status" value="1"/>
</dbReference>
<dbReference type="GO" id="GO:0002181">
    <property type="term" value="P:cytoplasmic translation"/>
    <property type="evidence" value="ECO:0007669"/>
    <property type="project" value="TreeGrafter"/>
</dbReference>
<dbReference type="InterPro" id="IPR012340">
    <property type="entry name" value="NA-bd_OB-fold"/>
</dbReference>
<keyword evidence="2 5" id="KW-0689">Ribosomal protein</keyword>
<organism evidence="9 10">
    <name type="scientific">Endomicrobium trichonymphae</name>
    <dbReference type="NCBI Taxonomy" id="1408204"/>
    <lineage>
        <taxon>Bacteria</taxon>
        <taxon>Pseudomonadati</taxon>
        <taxon>Elusimicrobiota</taxon>
        <taxon>Endomicrobiia</taxon>
        <taxon>Endomicrobiales</taxon>
        <taxon>Endomicrobiaceae</taxon>
        <taxon>Candidatus Endomicrobiellum</taxon>
    </lineage>
</organism>
<evidence type="ECO:0000256" key="4">
    <source>
        <dbReference type="ARBA" id="ARBA00035242"/>
    </source>
</evidence>
<dbReference type="GO" id="GO:0016740">
    <property type="term" value="F:transferase activity"/>
    <property type="evidence" value="ECO:0007669"/>
    <property type="project" value="InterPro"/>
</dbReference>
<dbReference type="PROSITE" id="PS00467">
    <property type="entry name" value="RIBOSOMAL_L2"/>
    <property type="match status" value="1"/>
</dbReference>
<evidence type="ECO:0000313" key="10">
    <source>
        <dbReference type="Proteomes" id="UP000095237"/>
    </source>
</evidence>
<gene>
    <name evidence="5 9" type="primary">rplB</name>
    <name evidence="9" type="ORF">ATZ36_01640</name>
</gene>
<keyword evidence="3 5" id="KW-0687">Ribonucleoprotein</keyword>
<comment type="subunit">
    <text evidence="5">Part of the 50S ribosomal subunit. Forms a bridge to the 30S subunit in the 70S ribosome.</text>
</comment>
<dbReference type="HAMAP" id="MF_01320_B">
    <property type="entry name" value="Ribosomal_uL2_B"/>
    <property type="match status" value="1"/>
</dbReference>
<dbReference type="FunFam" id="4.10.950.10:FF:000001">
    <property type="entry name" value="50S ribosomal protein L2"/>
    <property type="match status" value="1"/>
</dbReference>
<evidence type="ECO:0000313" key="9">
    <source>
        <dbReference type="EMBL" id="OEG70075.1"/>
    </source>
</evidence>
<feature type="region of interest" description="Disordered" evidence="6">
    <location>
        <begin position="221"/>
        <end position="260"/>
    </location>
</feature>
<dbReference type="NCBIfam" id="TIGR01171">
    <property type="entry name" value="rplB_bact"/>
    <property type="match status" value="1"/>
</dbReference>
<dbReference type="SMART" id="SM01383">
    <property type="entry name" value="Ribosomal_L2"/>
    <property type="match status" value="1"/>
</dbReference>
<proteinExistence type="inferred from homology"/>
<evidence type="ECO:0000259" key="7">
    <source>
        <dbReference type="SMART" id="SM01382"/>
    </source>
</evidence>
<evidence type="ECO:0000256" key="6">
    <source>
        <dbReference type="SAM" id="MobiDB-lite"/>
    </source>
</evidence>
<dbReference type="FunFam" id="2.30.30.30:FF:000001">
    <property type="entry name" value="50S ribosomal protein L2"/>
    <property type="match status" value="1"/>
</dbReference>
<keyword evidence="5" id="KW-0694">RNA-binding</keyword>
<dbReference type="GO" id="GO:0019843">
    <property type="term" value="F:rRNA binding"/>
    <property type="evidence" value="ECO:0007669"/>
    <property type="project" value="UniProtKB-UniRule"/>
</dbReference>
<dbReference type="Pfam" id="PF03947">
    <property type="entry name" value="Ribosomal_L2_C"/>
    <property type="match status" value="1"/>
</dbReference>
<dbReference type="Proteomes" id="UP000095237">
    <property type="component" value="Unassembled WGS sequence"/>
</dbReference>
<dbReference type="PIRSF" id="PIRSF002158">
    <property type="entry name" value="Ribosomal_L2"/>
    <property type="match status" value="1"/>
</dbReference>
<dbReference type="InterPro" id="IPR022671">
    <property type="entry name" value="Ribosomal_uL2_CS"/>
</dbReference>
<comment type="similarity">
    <text evidence="1 5">Belongs to the universal ribosomal protein uL2 family.</text>
</comment>
<evidence type="ECO:0000256" key="5">
    <source>
        <dbReference type="HAMAP-Rule" id="MF_01320"/>
    </source>
</evidence>
<dbReference type="FunFam" id="2.40.50.140:FF:000003">
    <property type="entry name" value="50S ribosomal protein L2"/>
    <property type="match status" value="1"/>
</dbReference>
<dbReference type="AlphaFoldDB" id="A0A1E5II55"/>
<dbReference type="InterPro" id="IPR014726">
    <property type="entry name" value="Ribosomal_uL2_dom3"/>
</dbReference>
<dbReference type="PANTHER" id="PTHR13691:SF5">
    <property type="entry name" value="LARGE RIBOSOMAL SUBUNIT PROTEIN UL2M"/>
    <property type="match status" value="1"/>
</dbReference>
<comment type="caution">
    <text evidence="9">The sequence shown here is derived from an EMBL/GenBank/DDBJ whole genome shotgun (WGS) entry which is preliminary data.</text>
</comment>
<evidence type="ECO:0000259" key="8">
    <source>
        <dbReference type="SMART" id="SM01383"/>
    </source>
</evidence>
<sequence length="275" mass="30526">MPIKTFKPYTQSRRHMSVSNFSDITKTSPEKSLTKIIKKKGGRNNTGQIMVRFRGGGHKRFYRIIDFKRDKFNIPAEVISIEYDPNRSSRIALLQYLDGEKRYILYPVGVNVGDLLVSGPDAGIKPGNSLPISNIPVGTFIHNLELVAGKGGQFVRSAGVAAQILAKEGDYAHVRMPSGEIRLILVKCYATIGQLGNLDHENITLGSAGRNRHIGRKPHVRGTAMNAVDHPHGGGRGRSKGSNQPRSPWNQPAKGFKTRPKKIWDWVIVSRRNKS</sequence>